<dbReference type="InterPro" id="IPR023840">
    <property type="entry name" value="T7SS_Rv3446c"/>
</dbReference>
<dbReference type="EMBL" id="JAMFTQ010000006">
    <property type="protein sequence ID" value="MCP1387821.1"/>
    <property type="molecule type" value="Genomic_DNA"/>
</dbReference>
<keyword evidence="1" id="KW-0812">Transmembrane</keyword>
<organism evidence="2 3">
    <name type="scientific">Corynebacterium stercoris</name>
    <dbReference type="NCBI Taxonomy" id="2943490"/>
    <lineage>
        <taxon>Bacteria</taxon>
        <taxon>Bacillati</taxon>
        <taxon>Actinomycetota</taxon>
        <taxon>Actinomycetes</taxon>
        <taxon>Mycobacteriales</taxon>
        <taxon>Corynebacteriaceae</taxon>
        <taxon>Corynebacterium</taxon>
    </lineage>
</organism>
<dbReference type="Proteomes" id="UP001204000">
    <property type="component" value="Unassembled WGS sequence"/>
</dbReference>
<evidence type="ECO:0000256" key="1">
    <source>
        <dbReference type="SAM" id="Phobius"/>
    </source>
</evidence>
<feature type="transmembrane region" description="Helical" evidence="1">
    <location>
        <begin position="114"/>
        <end position="135"/>
    </location>
</feature>
<dbReference type="NCBIfam" id="TIGR03931">
    <property type="entry name" value="T7SS_Rv3446c"/>
    <property type="match status" value="1"/>
</dbReference>
<reference evidence="2" key="1">
    <citation type="submission" date="2022-05" db="EMBL/GenBank/DDBJ databases">
        <title>Corynebacterium sp. TA-R-1 sp. nov., isolated from human feces.</title>
        <authorList>
            <person name="Shamsuzzaman M."/>
            <person name="Dahal R.H."/>
        </authorList>
    </citation>
    <scope>NUCLEOTIDE SEQUENCE</scope>
    <source>
        <strain evidence="2">TA-R-1</strain>
    </source>
</reference>
<evidence type="ECO:0000313" key="3">
    <source>
        <dbReference type="Proteomes" id="UP001204000"/>
    </source>
</evidence>
<proteinExistence type="predicted"/>
<comment type="caution">
    <text evidence="2">The sequence shown here is derived from an EMBL/GenBank/DDBJ whole genome shotgun (WGS) entry which is preliminary data.</text>
</comment>
<keyword evidence="1" id="KW-1133">Transmembrane helix</keyword>
<dbReference type="RefSeq" id="WP_253577702.1">
    <property type="nucleotide sequence ID" value="NZ_JAMFTQ010000006.1"/>
</dbReference>
<sequence>MTQAPAGPALRITVTDTSTVFTGAANLHRFDAPSAREVAAYVRNLFGPDPQGAEVHLAASPERLAEIEAALAGYDVFLTSNVLDTPGAPPTQAPGAEALQLRRPVDTVEEDRRAVWIIGSVVAGVAVACAVAVVVTARSLFGAAGGEVATTQSTPSTSSAAATSSAVATQASASVSPVPATVVHERAGVRVELPAGFTLEEDAGMWRATGPDPDFRLHIAVDDLFTLPAETMAEQVRREVEADPQTELVATDGFALTYIERPGDGSEVMWKTWPHGTHQIFVACQTRGVPTRVQQATCRMAFDSAEYAPGTGDL</sequence>
<evidence type="ECO:0000313" key="2">
    <source>
        <dbReference type="EMBL" id="MCP1387821.1"/>
    </source>
</evidence>
<keyword evidence="3" id="KW-1185">Reference proteome</keyword>
<name>A0ABT1G1H1_9CORY</name>
<keyword evidence="1" id="KW-0472">Membrane</keyword>
<gene>
    <name evidence="2" type="ORF">M5J20_06400</name>
</gene>
<accession>A0ABT1G1H1</accession>
<protein>
    <submittedName>
        <fullName evidence="2">Type VII secretion-associated protein</fullName>
    </submittedName>
</protein>